<proteinExistence type="predicted"/>
<dbReference type="PROSITE" id="PS00934">
    <property type="entry name" value="GLYOXALASE_I_1"/>
    <property type="match status" value="1"/>
</dbReference>
<reference evidence="3 4" key="1">
    <citation type="submission" date="2021-05" db="EMBL/GenBank/DDBJ databases">
        <title>Novel Bacillus species.</title>
        <authorList>
            <person name="Liu G."/>
        </authorList>
    </citation>
    <scope>NUCLEOTIDE SEQUENCE [LARGE SCALE GENOMIC DNA]</scope>
    <source>
        <strain evidence="4">FJAT-49780</strain>
    </source>
</reference>
<dbReference type="AlphaFoldDB" id="A0A942TGZ3"/>
<dbReference type="RefSeq" id="WP_213125135.1">
    <property type="nucleotide sequence ID" value="NZ_JAGYPG010000002.1"/>
</dbReference>
<dbReference type="InterPro" id="IPR029068">
    <property type="entry name" value="Glyas_Bleomycin-R_OHBP_Dase"/>
</dbReference>
<evidence type="ECO:0000259" key="2">
    <source>
        <dbReference type="PROSITE" id="PS51819"/>
    </source>
</evidence>
<name>A0A942TGZ3_9BACI</name>
<accession>A0A942TGZ3</accession>
<dbReference type="CDD" id="cd06587">
    <property type="entry name" value="VOC"/>
    <property type="match status" value="1"/>
</dbReference>
<dbReference type="Pfam" id="PF00903">
    <property type="entry name" value="Glyoxalase"/>
    <property type="match status" value="1"/>
</dbReference>
<evidence type="ECO:0000313" key="3">
    <source>
        <dbReference type="EMBL" id="MBS4195967.1"/>
    </source>
</evidence>
<comment type="caution">
    <text evidence="3">The sequence shown here is derived from an EMBL/GenBank/DDBJ whole genome shotgun (WGS) entry which is preliminary data.</text>
</comment>
<dbReference type="Gene3D" id="3.10.180.10">
    <property type="entry name" value="2,3-Dihydroxybiphenyl 1,2-Dioxygenase, domain 1"/>
    <property type="match status" value="1"/>
</dbReference>
<dbReference type="Proteomes" id="UP000681414">
    <property type="component" value="Unassembled WGS sequence"/>
</dbReference>
<evidence type="ECO:0000256" key="1">
    <source>
        <dbReference type="ARBA" id="ARBA00022723"/>
    </source>
</evidence>
<protein>
    <submittedName>
        <fullName evidence="3">VOC family protein</fullName>
    </submittedName>
</protein>
<dbReference type="GO" id="GO:0004462">
    <property type="term" value="F:lactoylglutathione lyase activity"/>
    <property type="evidence" value="ECO:0007669"/>
    <property type="project" value="InterPro"/>
</dbReference>
<feature type="domain" description="VOC" evidence="2">
    <location>
        <begin position="2"/>
        <end position="117"/>
    </location>
</feature>
<keyword evidence="4" id="KW-1185">Reference proteome</keyword>
<dbReference type="InterPro" id="IPR018146">
    <property type="entry name" value="Glyoxalase_1_CS"/>
</dbReference>
<dbReference type="InterPro" id="IPR004360">
    <property type="entry name" value="Glyas_Fos-R_dOase_dom"/>
</dbReference>
<dbReference type="PANTHER" id="PTHR36113:SF6">
    <property type="entry name" value="FOSFOMYCIN RESISTANCE PROTEIN FOSX"/>
    <property type="match status" value="1"/>
</dbReference>
<dbReference type="InterPro" id="IPR051332">
    <property type="entry name" value="Fosfomycin_Res_Enzymes"/>
</dbReference>
<keyword evidence="1" id="KW-0479">Metal-binding</keyword>
<gene>
    <name evidence="3" type="ORF">KHA97_12945</name>
</gene>
<dbReference type="InterPro" id="IPR037523">
    <property type="entry name" value="VOC_core"/>
</dbReference>
<evidence type="ECO:0000313" key="4">
    <source>
        <dbReference type="Proteomes" id="UP000681414"/>
    </source>
</evidence>
<dbReference type="PROSITE" id="PS51819">
    <property type="entry name" value="VOC"/>
    <property type="match status" value="1"/>
</dbReference>
<dbReference type="EMBL" id="JAGYPG010000002">
    <property type="protein sequence ID" value="MBS4195967.1"/>
    <property type="molecule type" value="Genomic_DNA"/>
</dbReference>
<dbReference type="PANTHER" id="PTHR36113">
    <property type="entry name" value="LYASE, PUTATIVE-RELATED-RELATED"/>
    <property type="match status" value="1"/>
</dbReference>
<organism evidence="3 4">
    <name type="scientific">Lederbergia citri</name>
    <dbReference type="NCBI Taxonomy" id="2833580"/>
    <lineage>
        <taxon>Bacteria</taxon>
        <taxon>Bacillati</taxon>
        <taxon>Bacillota</taxon>
        <taxon>Bacilli</taxon>
        <taxon>Bacillales</taxon>
        <taxon>Bacillaceae</taxon>
        <taxon>Lederbergia</taxon>
    </lineage>
</organism>
<dbReference type="SUPFAM" id="SSF54593">
    <property type="entry name" value="Glyoxalase/Bleomycin resistance protein/Dihydroxybiphenyl dioxygenase"/>
    <property type="match status" value="1"/>
</dbReference>
<dbReference type="GO" id="GO:0046872">
    <property type="term" value="F:metal ion binding"/>
    <property type="evidence" value="ECO:0007669"/>
    <property type="project" value="UniProtKB-KW"/>
</dbReference>
<sequence length="121" mass="14369">MKWHHVGIQVQDLEKSEKFYEEVFGFSIEQRLELVGEKITFLKRDSIRIELIQSEEKEEYHKDNMHISWEVNDLSDWNIHLQRNGIIPTEGPIKLKNGWSTVFYEGPNQEIIELIEVANDT</sequence>